<dbReference type="EMBL" id="CP014327">
    <property type="protein sequence ID" value="AML50713.1"/>
    <property type="molecule type" value="Genomic_DNA"/>
</dbReference>
<dbReference type="Pfam" id="PF05954">
    <property type="entry name" value="Phage_GPD"/>
    <property type="match status" value="1"/>
</dbReference>
<evidence type="ECO:0000313" key="1">
    <source>
        <dbReference type="EMBL" id="AML50713.1"/>
    </source>
</evidence>
<dbReference type="SUPFAM" id="SSF69279">
    <property type="entry name" value="Phage tail proteins"/>
    <property type="match status" value="1"/>
</dbReference>
<dbReference type="AlphaFoldDB" id="A0A126UXB7"/>
<dbReference type="KEGG" id="hat:RC74_04920"/>
<dbReference type="Gene3D" id="2.30.110.50">
    <property type="match status" value="1"/>
</dbReference>
<evidence type="ECO:0000313" key="2">
    <source>
        <dbReference type="Proteomes" id="UP000070371"/>
    </source>
</evidence>
<keyword evidence="2" id="KW-1185">Reference proteome</keyword>
<organism evidence="1 2">
    <name type="scientific">Falsihalocynthiibacter arcticus</name>
    <dbReference type="NCBI Taxonomy" id="1579316"/>
    <lineage>
        <taxon>Bacteria</taxon>
        <taxon>Pseudomonadati</taxon>
        <taxon>Pseudomonadota</taxon>
        <taxon>Alphaproteobacteria</taxon>
        <taxon>Rhodobacterales</taxon>
        <taxon>Roseobacteraceae</taxon>
        <taxon>Falsihalocynthiibacter</taxon>
    </lineage>
</organism>
<dbReference type="STRING" id="1579316.RC74_04920"/>
<proteinExistence type="predicted"/>
<accession>A0A126UXB7</accession>
<sequence>MKSKSNYAMEMTADGQELPVKLIAGIVEGAMNSVPLARIEFVSNDLLLDLGEFVGKSMDVKIFGEDEKQQYFCGICVCAEYLGSSSGNGHYLAEIRPWIWFLSRKQDNRIFQNQTTTEIVKNVLSEHGFSANLKTSLSGLRRYASIAFSTVKRILNSSRAFLRKREFTSFFNTRIVRRKWYWRTRSRRILT</sequence>
<protein>
    <submittedName>
        <fullName evidence="1">Uncharacterized protein</fullName>
    </submittedName>
</protein>
<dbReference type="Proteomes" id="UP000070371">
    <property type="component" value="Chromosome"/>
</dbReference>
<reference evidence="1 2" key="1">
    <citation type="submission" date="2016-02" db="EMBL/GenBank/DDBJ databases">
        <title>Complete genome sequence of Halocynthiibacter arcticus PAMC 20958t from arctic marine sediment.</title>
        <authorList>
            <person name="Lee Y.M."/>
            <person name="Baek K."/>
            <person name="Lee H.K."/>
            <person name="Shin S.C."/>
        </authorList>
    </citation>
    <scope>NUCLEOTIDE SEQUENCE [LARGE SCALE GENOMIC DNA]</scope>
    <source>
        <strain evidence="1">PAMC 20958</strain>
    </source>
</reference>
<dbReference type="OrthoDB" id="9762420at2"/>
<name>A0A126UXB7_9RHOB</name>
<gene>
    <name evidence="1" type="ORF">RC74_04920</name>
</gene>